<organism evidence="3 5">
    <name type="scientific">Sorghum bicolor</name>
    <name type="common">Sorghum</name>
    <name type="synonym">Sorghum vulgare</name>
    <dbReference type="NCBI Taxonomy" id="4558"/>
    <lineage>
        <taxon>Eukaryota</taxon>
        <taxon>Viridiplantae</taxon>
        <taxon>Streptophyta</taxon>
        <taxon>Embryophyta</taxon>
        <taxon>Tracheophyta</taxon>
        <taxon>Spermatophyta</taxon>
        <taxon>Magnoliopsida</taxon>
        <taxon>Liliopsida</taxon>
        <taxon>Poales</taxon>
        <taxon>Poaceae</taxon>
        <taxon>PACMAD clade</taxon>
        <taxon>Panicoideae</taxon>
        <taxon>Andropogonodae</taxon>
        <taxon>Andropogoneae</taxon>
        <taxon>Sorghinae</taxon>
        <taxon>Sorghum</taxon>
    </lineage>
</organism>
<evidence type="ECO:0000313" key="5">
    <source>
        <dbReference type="Proteomes" id="UP000000768"/>
    </source>
</evidence>
<evidence type="ECO:0000313" key="3">
    <source>
        <dbReference type="EMBL" id="OQU91471.1"/>
    </source>
</evidence>
<dbReference type="PANTHER" id="PTHR33074">
    <property type="entry name" value="EXPRESSED PROTEIN-RELATED"/>
    <property type="match status" value="1"/>
</dbReference>
<reference evidence="5" key="3">
    <citation type="journal article" date="2018" name="Plant J.">
        <title>The Sorghum bicolor reference genome: improved assembly, gene annotations, a transcriptome atlas, and signatures of genome organization.</title>
        <authorList>
            <person name="McCormick R.F."/>
            <person name="Truong S.K."/>
            <person name="Sreedasyam A."/>
            <person name="Jenkins J."/>
            <person name="Shu S."/>
            <person name="Sims D."/>
            <person name="Kennedy M."/>
            <person name="Amirebrahimi M."/>
            <person name="Weers B.D."/>
            <person name="McKinley B."/>
            <person name="Mattison A."/>
            <person name="Morishige D.T."/>
            <person name="Grimwood J."/>
            <person name="Schmutz J."/>
            <person name="Mullet J.E."/>
        </authorList>
    </citation>
    <scope>NUCLEOTIDE SEQUENCE [LARGE SCALE GENOMIC DNA]</scope>
    <source>
        <strain evidence="5">cv. BTx623</strain>
    </source>
</reference>
<dbReference type="FunCoup" id="A0A1Z5S6A8">
    <property type="interactions" value="611"/>
</dbReference>
<feature type="compositionally biased region" description="Basic and acidic residues" evidence="1">
    <location>
        <begin position="426"/>
        <end position="436"/>
    </location>
</feature>
<name>A0A1Z5S6A8_SORBI</name>
<proteinExistence type="predicted"/>
<dbReference type="PANTHER" id="PTHR33074:SF42">
    <property type="entry name" value="DUF1618 DOMAIN-CONTAINING PROTEIN"/>
    <property type="match status" value="1"/>
</dbReference>
<dbReference type="EMBL" id="CM000760">
    <property type="protein sequence ID" value="OQU91471.1"/>
    <property type="molecule type" value="Genomic_DNA"/>
</dbReference>
<dbReference type="Proteomes" id="UP000000768">
    <property type="component" value="Chromosome 1"/>
</dbReference>
<evidence type="ECO:0000256" key="1">
    <source>
        <dbReference type="SAM" id="MobiDB-lite"/>
    </source>
</evidence>
<feature type="region of interest" description="Disordered" evidence="1">
    <location>
        <begin position="395"/>
        <end position="449"/>
    </location>
</feature>
<feature type="domain" description="DUF1618" evidence="2">
    <location>
        <begin position="213"/>
        <end position="341"/>
    </location>
</feature>
<sequence>MSRSLVLARPPLLYPDDLDPPPASILVDPRGYIDDRTNATTAEGVTSKGKRIKVTFWIVNPPRCSCFTVYSPDLEKSAFGGIPMLLSTEDDLAMLRVPICRLGGDGVAWNNDHFVYHAGDENKPPSLDLIPRDPGRVFDENVGLLRCRAGDMYFIAILCWAYCVGKYELHLYSSKTETWSCKMMYLASLEQKLLYTYPSKVITIGGEHGSIGWVDLWRGILVCDVLKDSSELRYIPLPPPLVPRKLKGPPLYVRDIIVVEGYIKYFEMCSHIVGPEAWKAVTWERKDSWDEWKKDCVIEVPKYPAQTNPDQQEAETKTLPTLKGFYSGYPALSHHDSGVVYILDRHGLEDTDVTVLAVDMRKQTLKGVANCYSPRPLGYSSVYFGSGISKHLLSPRGNAATEPSKHKTLQFGNQGGPRKNVQSEMSSKKLMEHTASVEEDDAVVTKLTT</sequence>
<dbReference type="InParanoid" id="A0A1Z5S6A8"/>
<dbReference type="AlphaFoldDB" id="A0A1Z5S6A8"/>
<dbReference type="OMA" id="NDRTNAT"/>
<keyword evidence="5" id="KW-1185">Reference proteome</keyword>
<evidence type="ECO:0000259" key="2">
    <source>
        <dbReference type="Pfam" id="PF07762"/>
    </source>
</evidence>
<dbReference type="Gramene" id="OQU91472">
    <property type="protein sequence ID" value="OQU91472"/>
    <property type="gene ID" value="SORBI_3001G186500"/>
</dbReference>
<dbReference type="Gramene" id="OQU91471">
    <property type="protein sequence ID" value="OQU91471"/>
    <property type="gene ID" value="SORBI_3001G186401"/>
</dbReference>
<dbReference type="EMBL" id="CM000760">
    <property type="protein sequence ID" value="OQU91472.1"/>
    <property type="molecule type" value="Genomic_DNA"/>
</dbReference>
<dbReference type="OrthoDB" id="668059at2759"/>
<dbReference type="Pfam" id="PF07762">
    <property type="entry name" value="DUF1618"/>
    <property type="match status" value="1"/>
</dbReference>
<protein>
    <recommendedName>
        <fullName evidence="2">DUF1618 domain-containing protein</fullName>
    </recommendedName>
</protein>
<gene>
    <name evidence="3" type="ORF">SORBI_3001G186401</name>
    <name evidence="4" type="ORF">SORBI_3001G186500</name>
</gene>
<dbReference type="STRING" id="4558.A0A1Z5S6A8"/>
<evidence type="ECO:0000313" key="4">
    <source>
        <dbReference type="EMBL" id="OQU91472.1"/>
    </source>
</evidence>
<accession>A0A1Z5S6A8</accession>
<dbReference type="eggNOG" id="ENOG502R88B">
    <property type="taxonomic scope" value="Eukaryota"/>
</dbReference>
<dbReference type="InterPro" id="IPR011676">
    <property type="entry name" value="DUF1618"/>
</dbReference>
<reference evidence="3 5" key="1">
    <citation type="journal article" date="2009" name="Nature">
        <title>The Sorghum bicolor genome and the diversification of grasses.</title>
        <authorList>
            <person name="Paterson A.H."/>
            <person name="Bowers J.E."/>
            <person name="Bruggmann R."/>
            <person name="Dubchak I."/>
            <person name="Grimwood J."/>
            <person name="Gundlach H."/>
            <person name="Haberer G."/>
            <person name="Hellsten U."/>
            <person name="Mitros T."/>
            <person name="Poliakov A."/>
            <person name="Schmutz J."/>
            <person name="Spannagl M."/>
            <person name="Tang H."/>
            <person name="Wang X."/>
            <person name="Wicker T."/>
            <person name="Bharti A.K."/>
            <person name="Chapman J."/>
            <person name="Feltus F.A."/>
            <person name="Gowik U."/>
            <person name="Grigoriev I.V."/>
            <person name="Lyons E."/>
            <person name="Maher C.A."/>
            <person name="Martis M."/>
            <person name="Narechania A."/>
            <person name="Otillar R.P."/>
            <person name="Penning B.W."/>
            <person name="Salamov A.A."/>
            <person name="Wang Y."/>
            <person name="Zhang L."/>
            <person name="Carpita N.C."/>
            <person name="Freeling M."/>
            <person name="Gingle A.R."/>
            <person name="Hash C.T."/>
            <person name="Keller B."/>
            <person name="Klein P."/>
            <person name="Kresovich S."/>
            <person name="McCann M.C."/>
            <person name="Ming R."/>
            <person name="Peterson D.G."/>
            <person name="Mehboob-ur-Rahman"/>
            <person name="Ware D."/>
            <person name="Westhoff P."/>
            <person name="Mayer K.F."/>
            <person name="Messing J."/>
            <person name="Rokhsar D.S."/>
        </authorList>
    </citation>
    <scope>NUCLEOTIDE SEQUENCE [LARGE SCALE GENOMIC DNA]</scope>
    <source>
        <strain evidence="5">cv. BTx623</strain>
    </source>
</reference>
<reference evidence="3" key="2">
    <citation type="submission" date="2017-02" db="EMBL/GenBank/DDBJ databases">
        <title>WGS assembly of Sorghum bicolor.</title>
        <authorList>
            <person name="Paterson A."/>
            <person name="Mullet J."/>
            <person name="Bowers J."/>
            <person name="Bruggmann R."/>
            <person name="Dubchak I."/>
            <person name="Grimwood J."/>
            <person name="Gundlach H."/>
            <person name="Haberer G."/>
            <person name="Hellsten U."/>
            <person name="Mitros T."/>
            <person name="Poliakov A."/>
            <person name="Schmutz J."/>
            <person name="Spannagl M."/>
            <person name="Tang H."/>
            <person name="Wang X."/>
            <person name="Wicker T."/>
            <person name="Bharti A."/>
            <person name="Chapman J."/>
            <person name="Feltus F."/>
            <person name="Gowik U."/>
            <person name="Grigoriev I."/>
            <person name="Lyons E."/>
            <person name="Maher C."/>
            <person name="Martis M."/>
            <person name="Narechania A."/>
            <person name="Otillar R."/>
            <person name="Penning B."/>
            <person name="Salamov A."/>
            <person name="Wang Y."/>
            <person name="Zhang L."/>
            <person name="Carpita N."/>
            <person name="Freeling M."/>
            <person name="Gingle A."/>
            <person name="Hash C."/>
            <person name="Keller B."/>
            <person name="Klein P."/>
            <person name="Kresovich S."/>
            <person name="Mccann M."/>
            <person name="Ming R."/>
            <person name="Peterson D."/>
            <person name="Rahman M."/>
            <person name="Ware D."/>
            <person name="Westhoff P."/>
            <person name="Mayer K."/>
            <person name="Messing J."/>
            <person name="Sims D."/>
            <person name="Jenkins J."/>
            <person name="Shu S."/>
            <person name="Rokhsar D."/>
        </authorList>
    </citation>
    <scope>NUCLEOTIDE SEQUENCE</scope>
</reference>